<evidence type="ECO:0000313" key="3">
    <source>
        <dbReference type="Proteomes" id="UP001528850"/>
    </source>
</evidence>
<evidence type="ECO:0000313" key="2">
    <source>
        <dbReference type="EMBL" id="MDF4024805.1"/>
    </source>
</evidence>
<gene>
    <name evidence="2" type="ORF">P3W24_07510</name>
</gene>
<comment type="caution">
    <text evidence="2">The sequence shown here is derived from an EMBL/GenBank/DDBJ whole genome shotgun (WGS) entry which is preliminary data.</text>
</comment>
<keyword evidence="3" id="KW-1185">Reference proteome</keyword>
<dbReference type="EMBL" id="JARJJS010000002">
    <property type="protein sequence ID" value="MDF4024805.1"/>
    <property type="molecule type" value="Genomic_DNA"/>
</dbReference>
<accession>A0ABT6B9S2</accession>
<feature type="domain" description="VOC" evidence="1">
    <location>
        <begin position="3"/>
        <end position="129"/>
    </location>
</feature>
<organism evidence="2 3">
    <name type="scientific">Luteibacter sahnii</name>
    <dbReference type="NCBI Taxonomy" id="3021977"/>
    <lineage>
        <taxon>Bacteria</taxon>
        <taxon>Pseudomonadati</taxon>
        <taxon>Pseudomonadota</taxon>
        <taxon>Gammaproteobacteria</taxon>
        <taxon>Lysobacterales</taxon>
        <taxon>Rhodanobacteraceae</taxon>
        <taxon>Luteibacter</taxon>
    </lineage>
</organism>
<dbReference type="SUPFAM" id="SSF54593">
    <property type="entry name" value="Glyoxalase/Bleomycin resistance protein/Dihydroxybiphenyl dioxygenase"/>
    <property type="match status" value="1"/>
</dbReference>
<proteinExistence type="predicted"/>
<dbReference type="Proteomes" id="UP001528850">
    <property type="component" value="Unassembled WGS sequence"/>
</dbReference>
<reference evidence="2 3" key="1">
    <citation type="journal article" date="2024" name="Curr. Microbiol.">
        <title>Luteibacter sahnii sp. nov., A Novel Yellow-Colored Xanthomonadin Pigment Producing Probiotic Bacterium from Healthy Rice Seed Microbiome.</title>
        <authorList>
            <person name="Jaiswal G."/>
            <person name="Rana R."/>
            <person name="Nayak P.K."/>
            <person name="Chouhan R."/>
            <person name="Gandhi S.G."/>
            <person name="Patel H.K."/>
            <person name="Patil P.B."/>
        </authorList>
    </citation>
    <scope>NUCLEOTIDE SEQUENCE [LARGE SCALE GENOMIC DNA]</scope>
    <source>
        <strain evidence="2 3">PPL201</strain>
    </source>
</reference>
<protein>
    <recommendedName>
        <fullName evidence="1">VOC domain-containing protein</fullName>
    </recommendedName>
</protein>
<dbReference type="RefSeq" id="WP_320549312.1">
    <property type="nucleotide sequence ID" value="NZ_JAQLOK010000001.1"/>
</dbReference>
<dbReference type="InterPro" id="IPR029068">
    <property type="entry name" value="Glyas_Bleomycin-R_OHBP_Dase"/>
</dbReference>
<name>A0ABT6B9S2_9GAMM</name>
<dbReference type="Gene3D" id="3.10.180.10">
    <property type="entry name" value="2,3-Dihydroxybiphenyl 1,2-Dioxygenase, domain 1"/>
    <property type="match status" value="1"/>
</dbReference>
<dbReference type="PANTHER" id="PTHR36503:SF2">
    <property type="entry name" value="BLR2408 PROTEIN"/>
    <property type="match status" value="1"/>
</dbReference>
<dbReference type="InterPro" id="IPR037523">
    <property type="entry name" value="VOC_core"/>
</dbReference>
<evidence type="ECO:0000259" key="1">
    <source>
        <dbReference type="PROSITE" id="PS51819"/>
    </source>
</evidence>
<dbReference type="PROSITE" id="PS51819">
    <property type="entry name" value="VOC"/>
    <property type="match status" value="1"/>
</dbReference>
<dbReference type="PANTHER" id="PTHR36503">
    <property type="entry name" value="BLR2520 PROTEIN"/>
    <property type="match status" value="1"/>
</dbReference>
<sequence length="134" mass="14695">MSKQVFITLPVADLAKSIAFFNAVGFTYHPKMSNDDGACFIVSDTIYVMLLIHERFRDFTPKAVCDTNQAVEVLVSIGLDTREEVDAIVARALAAGGTTYDEPEDLGFMYSHSFVDLDGHGWGVLHMTGMPGDE</sequence>